<protein>
    <submittedName>
        <fullName evidence="2">Uncharacterized protein</fullName>
    </submittedName>
</protein>
<evidence type="ECO:0000256" key="1">
    <source>
        <dbReference type="SAM" id="MobiDB-lite"/>
    </source>
</evidence>
<dbReference type="Proteomes" id="UP001519363">
    <property type="component" value="Unassembled WGS sequence"/>
</dbReference>
<keyword evidence="3" id="KW-1185">Reference proteome</keyword>
<reference evidence="2 3" key="1">
    <citation type="submission" date="2021-03" db="EMBL/GenBank/DDBJ databases">
        <title>Sequencing the genomes of 1000 actinobacteria strains.</title>
        <authorList>
            <person name="Klenk H.-P."/>
        </authorList>
    </citation>
    <scope>NUCLEOTIDE SEQUENCE [LARGE SCALE GENOMIC DNA]</scope>
    <source>
        <strain evidence="2 3">DSM 44580</strain>
    </source>
</reference>
<organism evidence="2 3">
    <name type="scientific">Crossiella equi</name>
    <dbReference type="NCBI Taxonomy" id="130796"/>
    <lineage>
        <taxon>Bacteria</taxon>
        <taxon>Bacillati</taxon>
        <taxon>Actinomycetota</taxon>
        <taxon>Actinomycetes</taxon>
        <taxon>Pseudonocardiales</taxon>
        <taxon>Pseudonocardiaceae</taxon>
        <taxon>Crossiella</taxon>
    </lineage>
</organism>
<dbReference type="EMBL" id="JAGIOO010000001">
    <property type="protein sequence ID" value="MBP2474806.1"/>
    <property type="molecule type" value="Genomic_DNA"/>
</dbReference>
<evidence type="ECO:0000313" key="3">
    <source>
        <dbReference type="Proteomes" id="UP001519363"/>
    </source>
</evidence>
<comment type="caution">
    <text evidence="2">The sequence shown here is derived from an EMBL/GenBank/DDBJ whole genome shotgun (WGS) entry which is preliminary data.</text>
</comment>
<name>A0ABS5ADY7_9PSEU</name>
<evidence type="ECO:0000313" key="2">
    <source>
        <dbReference type="EMBL" id="MBP2474806.1"/>
    </source>
</evidence>
<accession>A0ABS5ADY7</accession>
<sequence length="32" mass="3378">MTSERSASSAGRLGPDIETGINTTWMTSLGSY</sequence>
<proteinExistence type="predicted"/>
<gene>
    <name evidence="2" type="ORF">JOF53_003678</name>
</gene>
<feature type="region of interest" description="Disordered" evidence="1">
    <location>
        <begin position="1"/>
        <end position="20"/>
    </location>
</feature>